<accession>A0A9Q0S4X1</accession>
<dbReference type="InterPro" id="IPR016047">
    <property type="entry name" value="M23ase_b-sheet_dom"/>
</dbReference>
<dbReference type="PANTHER" id="PTHR21666">
    <property type="entry name" value="PEPTIDASE-RELATED"/>
    <property type="match status" value="1"/>
</dbReference>
<dbReference type="PANTHER" id="PTHR21666:SF288">
    <property type="entry name" value="CELL DIVISION PROTEIN YTFB"/>
    <property type="match status" value="1"/>
</dbReference>
<dbReference type="NCBIfam" id="TIGR01784">
    <property type="entry name" value="T_den_put_tspse"/>
    <property type="match status" value="1"/>
</dbReference>
<dbReference type="GO" id="GO:0004222">
    <property type="term" value="F:metalloendopeptidase activity"/>
    <property type="evidence" value="ECO:0007669"/>
    <property type="project" value="TreeGrafter"/>
</dbReference>
<name>A0A9Q0S4X1_9DIPT</name>
<dbReference type="EMBL" id="WJQU01000001">
    <property type="protein sequence ID" value="KAJ6645159.1"/>
    <property type="molecule type" value="Genomic_DNA"/>
</dbReference>
<keyword evidence="6" id="KW-0862">Zinc</keyword>
<comment type="caution">
    <text evidence="9">The sequence shown here is derived from an EMBL/GenBank/DDBJ whole genome shotgun (WGS) entry which is preliminary data.</text>
</comment>
<dbReference type="InterPro" id="IPR018392">
    <property type="entry name" value="LysM"/>
</dbReference>
<evidence type="ECO:0000256" key="5">
    <source>
        <dbReference type="ARBA" id="ARBA00022801"/>
    </source>
</evidence>
<keyword evidence="10" id="KW-1185">Reference proteome</keyword>
<protein>
    <submittedName>
        <fullName evidence="9">Murein DD-endopeptidase MepM</fullName>
    </submittedName>
</protein>
<comment type="subcellular location">
    <subcellularLocation>
        <location evidence="2">Cell envelope</location>
    </subcellularLocation>
</comment>
<dbReference type="PROSITE" id="PS51782">
    <property type="entry name" value="LYSM"/>
    <property type="match status" value="1"/>
</dbReference>
<dbReference type="GO" id="GO:0046872">
    <property type="term" value="F:metal ion binding"/>
    <property type="evidence" value="ECO:0007669"/>
    <property type="project" value="UniProtKB-KW"/>
</dbReference>
<dbReference type="Pfam" id="PF19425">
    <property type="entry name" value="Csd3_N2"/>
    <property type="match status" value="1"/>
</dbReference>
<dbReference type="Pfam" id="PF04754">
    <property type="entry name" value="Transposase_31"/>
    <property type="match status" value="1"/>
</dbReference>
<evidence type="ECO:0000259" key="8">
    <source>
        <dbReference type="PROSITE" id="PS51782"/>
    </source>
</evidence>
<proteinExistence type="predicted"/>
<evidence type="ECO:0000256" key="2">
    <source>
        <dbReference type="ARBA" id="ARBA00004196"/>
    </source>
</evidence>
<dbReference type="InterPro" id="IPR011055">
    <property type="entry name" value="Dup_hybrid_motif"/>
</dbReference>
<evidence type="ECO:0000256" key="6">
    <source>
        <dbReference type="ARBA" id="ARBA00022833"/>
    </source>
</evidence>
<feature type="domain" description="LysM" evidence="8">
    <location>
        <begin position="764"/>
        <end position="812"/>
    </location>
</feature>
<dbReference type="Proteomes" id="UP001151699">
    <property type="component" value="Chromosome A"/>
</dbReference>
<evidence type="ECO:0000256" key="1">
    <source>
        <dbReference type="ARBA" id="ARBA00001947"/>
    </source>
</evidence>
<dbReference type="InterPro" id="IPR050570">
    <property type="entry name" value="Cell_wall_metabolism_enzyme"/>
</dbReference>
<reference evidence="9" key="1">
    <citation type="submission" date="2022-07" db="EMBL/GenBank/DDBJ databases">
        <authorList>
            <person name="Trinca V."/>
            <person name="Uliana J.V.C."/>
            <person name="Torres T.T."/>
            <person name="Ward R.J."/>
            <person name="Monesi N."/>
        </authorList>
    </citation>
    <scope>NUCLEOTIDE SEQUENCE</scope>
    <source>
        <strain evidence="9">HSMRA1968</strain>
        <tissue evidence="9">Whole embryos</tissue>
    </source>
</reference>
<keyword evidence="7" id="KW-0482">Metalloprotease</keyword>
<keyword evidence="3" id="KW-0645">Protease</keyword>
<evidence type="ECO:0000256" key="4">
    <source>
        <dbReference type="ARBA" id="ARBA00022723"/>
    </source>
</evidence>
<dbReference type="SUPFAM" id="SSF51261">
    <property type="entry name" value="Duplicated hybrid motif"/>
    <property type="match status" value="1"/>
</dbReference>
<dbReference type="Gene3D" id="2.70.70.10">
    <property type="entry name" value="Glucose Permease (Domain IIA)"/>
    <property type="match status" value="1"/>
</dbReference>
<dbReference type="FunFam" id="2.70.70.10:FF:000006">
    <property type="entry name" value="M23 family peptidase"/>
    <property type="match status" value="1"/>
</dbReference>
<evidence type="ECO:0000256" key="7">
    <source>
        <dbReference type="ARBA" id="ARBA00023049"/>
    </source>
</evidence>
<keyword evidence="4" id="KW-0479">Metal-binding</keyword>
<organism evidence="9 10">
    <name type="scientific">Pseudolycoriella hygida</name>
    <dbReference type="NCBI Taxonomy" id="35572"/>
    <lineage>
        <taxon>Eukaryota</taxon>
        <taxon>Metazoa</taxon>
        <taxon>Ecdysozoa</taxon>
        <taxon>Arthropoda</taxon>
        <taxon>Hexapoda</taxon>
        <taxon>Insecta</taxon>
        <taxon>Pterygota</taxon>
        <taxon>Neoptera</taxon>
        <taxon>Endopterygota</taxon>
        <taxon>Diptera</taxon>
        <taxon>Nematocera</taxon>
        <taxon>Sciaroidea</taxon>
        <taxon>Sciaridae</taxon>
        <taxon>Pseudolycoriella</taxon>
    </lineage>
</organism>
<dbReference type="CDD" id="cd12797">
    <property type="entry name" value="M23_peptidase"/>
    <property type="match status" value="1"/>
</dbReference>
<dbReference type="InterPro" id="IPR006842">
    <property type="entry name" value="Transposase_31"/>
</dbReference>
<dbReference type="Pfam" id="PF01551">
    <property type="entry name" value="Peptidase_M23"/>
    <property type="match status" value="1"/>
</dbReference>
<sequence>MDKKSKKSNFLRNLLATASVASVIVGGSSAAFGTAKVSNRNDAETNENAHWNQAGGGNAFPATGAGNTIFLGGVQNLIFNRAGAGNLGTLNILGYDGQTVTVTQNAQLVNVISNVDPLVVAAAVTANNNGALIPGAGGENATINFVIDGANKTMQFGQIVGNVGTGDLTALHDITLTDATSRAIISAAPGQHLGNIIANGNNNGIIEVNTTDLTFDGTIGTNVERITLLQLNNGKSATLSQEAFIIDTQLGAGSELTVEDGVNLTGTEIKGAAANAGTLIFEGASEVIGRIGHTNALKKIKIGNGAVQFKGPDGGANPNIKAQEISLTNANSKMTLSTVAQTVTGNITTTNNNQGTLHFLGDKAHVVTGNVGSNGHALGLINFEGAAAGTVRQITGEVFTRNITSDGGTITFGSNVLVTDTTDLTAATIINVTANKTVDLRAVKFNGLNSEITVNAGGTVKGDFNGGGAVTGQIHFAAAGTFNGTSTKLALVDAAAAGVVNFLGKKNEIAEIHGVVDTTFRFGQDFELVGKINGIAGAASNLEFTGDVKITGTIGENAAVGNISITKDKTLTVNGATIKATNIFDTADQGTLALITTDHVAITSNQISAHGGGTIDATRMTANKNLTITGNIGTDPANGGNALEKMLLRGQTLKLAPVAFANIGGIDFDKKVASTVTFDTAGVDYALGNLTDAENVTLNIENNITLYNTKTKDNLKETKLLRDSTLTLGKDNDITATAITTDADNAAEPEIVEPLKELLDEISQIVTVKKGDTLKAILLHQQIPNREITQIIKLAKDKNIDSSLKIGQQLVFDYEIKIIEDDEDLASESHTLNKLTIAYDKVKSLEIIREGEDFLARDVTKVFNKLLTKSSVVINSNFMSALKSLGLSSNSINEMINSYSYQIDFQRQIKNGDTVTVITEKFVTEDGKFSHHGKVLYVSLNLSGKEYNIFRYSPNNTPNNHDFFSEDGKSVKRSLLRTPVKLVRVSSHYGNRHHPTLGYTKMHKGVDFAAPTGTPIYAAGNGVITEIGWKSGYGKFIQIKHSQNLSTAYAHASNFAKNLKPGSIVKQGQVIAYVGSTGRTTGAHLHYEVKISGKNVNPMHVKSTPGIELTGKQLAKFKQFKIIMTSDKPKHDKIFRKSMENPIVAKEFLATHLPKDVLALIDSTTLKLEKDSFIEPDLSETISDVLFSVKFNDQDGYIFLLLEHQSTVDQLMAFRLFKYMVSICDLYLTTNPKAKRLPLIYPLVLYNGKKKYDASLNIWDLFTHPDLARYFWINDCQLVNVHDIPDEEL</sequence>
<keyword evidence="5" id="KW-0378">Hydrolase</keyword>
<comment type="cofactor">
    <cofactor evidence="1">
        <name>Zn(2+)</name>
        <dbReference type="ChEBI" id="CHEBI:29105"/>
    </cofactor>
</comment>
<dbReference type="Gene3D" id="3.10.450.350">
    <property type="match status" value="2"/>
</dbReference>
<dbReference type="OrthoDB" id="8300333at2759"/>
<evidence type="ECO:0000313" key="9">
    <source>
        <dbReference type="EMBL" id="KAJ6645159.1"/>
    </source>
</evidence>
<evidence type="ECO:0000256" key="3">
    <source>
        <dbReference type="ARBA" id="ARBA00022670"/>
    </source>
</evidence>
<evidence type="ECO:0000313" key="10">
    <source>
        <dbReference type="Proteomes" id="UP001151699"/>
    </source>
</evidence>
<dbReference type="InterPro" id="IPR045834">
    <property type="entry name" value="Csd3_N2"/>
</dbReference>
<dbReference type="InterPro" id="IPR010106">
    <property type="entry name" value="RpnA"/>
</dbReference>
<feature type="non-terminal residue" evidence="9">
    <location>
        <position position="1"/>
    </location>
</feature>
<dbReference type="GO" id="GO:0006508">
    <property type="term" value="P:proteolysis"/>
    <property type="evidence" value="ECO:0007669"/>
    <property type="project" value="UniProtKB-KW"/>
</dbReference>
<gene>
    <name evidence="9" type="primary">mepM_0</name>
    <name evidence="9" type="ORF">Bhyg_00361</name>
</gene>